<keyword evidence="7" id="KW-0472">Membrane</keyword>
<reference evidence="10 11" key="1">
    <citation type="submission" date="2018-09" db="EMBL/GenBank/DDBJ databases">
        <authorList>
            <person name="Le Fleche-Mateos A."/>
        </authorList>
    </citation>
    <scope>NUCLEOTIDE SEQUENCE [LARGE SCALE GENOMIC DNA]</scope>
    <source>
        <strain evidence="10 11">DSM 27399</strain>
    </source>
</reference>
<dbReference type="Gene3D" id="1.10.287.950">
    <property type="entry name" value="Methyl-accepting chemotaxis protein"/>
    <property type="match status" value="1"/>
</dbReference>
<dbReference type="PROSITE" id="PS50111">
    <property type="entry name" value="CHEMOTAXIS_TRANSDUC_2"/>
    <property type="match status" value="1"/>
</dbReference>
<feature type="transmembrane region" description="Helical" evidence="7">
    <location>
        <begin position="16"/>
        <end position="38"/>
    </location>
</feature>
<keyword evidence="3 5" id="KW-0807">Transducer</keyword>
<gene>
    <name evidence="10" type="ORF">D6C13_05625</name>
</gene>
<evidence type="ECO:0000256" key="1">
    <source>
        <dbReference type="ARBA" id="ARBA00004370"/>
    </source>
</evidence>
<dbReference type="GO" id="GO:0006935">
    <property type="term" value="P:chemotaxis"/>
    <property type="evidence" value="ECO:0007669"/>
    <property type="project" value="UniProtKB-KW"/>
</dbReference>
<dbReference type="GO" id="GO:0004888">
    <property type="term" value="F:transmembrane signaling receptor activity"/>
    <property type="evidence" value="ECO:0007669"/>
    <property type="project" value="TreeGrafter"/>
</dbReference>
<keyword evidence="2" id="KW-0145">Chemotaxis</keyword>
<dbReference type="CDD" id="cd06225">
    <property type="entry name" value="HAMP"/>
    <property type="match status" value="1"/>
</dbReference>
<keyword evidence="7" id="KW-0812">Transmembrane</keyword>
<dbReference type="Proteomes" id="UP000284908">
    <property type="component" value="Unassembled WGS sequence"/>
</dbReference>
<comment type="subcellular location">
    <subcellularLocation>
        <location evidence="1">Membrane</location>
    </subcellularLocation>
</comment>
<evidence type="ECO:0000256" key="3">
    <source>
        <dbReference type="ARBA" id="ARBA00023224"/>
    </source>
</evidence>
<dbReference type="GO" id="GO:0005886">
    <property type="term" value="C:plasma membrane"/>
    <property type="evidence" value="ECO:0007669"/>
    <property type="project" value="TreeGrafter"/>
</dbReference>
<protein>
    <submittedName>
        <fullName evidence="10">HAMP domain-containing protein</fullName>
    </submittedName>
</protein>
<evidence type="ECO:0000259" key="9">
    <source>
        <dbReference type="PROSITE" id="PS50885"/>
    </source>
</evidence>
<evidence type="ECO:0000259" key="8">
    <source>
        <dbReference type="PROSITE" id="PS50111"/>
    </source>
</evidence>
<keyword evidence="7" id="KW-1133">Transmembrane helix</keyword>
<dbReference type="RefSeq" id="WP_120131871.1">
    <property type="nucleotide sequence ID" value="NZ_RAHH01000005.1"/>
</dbReference>
<feature type="coiled-coil region" evidence="6">
    <location>
        <begin position="581"/>
        <end position="608"/>
    </location>
</feature>
<dbReference type="InterPro" id="IPR032255">
    <property type="entry name" value="HBM"/>
</dbReference>
<comment type="caution">
    <text evidence="10">The sequence shown here is derived from an EMBL/GenBank/DDBJ whole genome shotgun (WGS) entry which is preliminary data.</text>
</comment>
<dbReference type="SMART" id="SM00304">
    <property type="entry name" value="HAMP"/>
    <property type="match status" value="1"/>
</dbReference>
<dbReference type="PANTHER" id="PTHR43531:SF5">
    <property type="entry name" value="METHYL-ACCEPTING CHEMOTAXIS PROTEIN III"/>
    <property type="match status" value="1"/>
</dbReference>
<feature type="domain" description="Methyl-accepting transducer" evidence="8">
    <location>
        <begin position="363"/>
        <end position="592"/>
    </location>
</feature>
<evidence type="ECO:0000256" key="6">
    <source>
        <dbReference type="SAM" id="Coils"/>
    </source>
</evidence>
<dbReference type="GO" id="GO:0007165">
    <property type="term" value="P:signal transduction"/>
    <property type="evidence" value="ECO:0007669"/>
    <property type="project" value="UniProtKB-KW"/>
</dbReference>
<sequence>MNIARHFENLKVSKKLTLVFSVMMTIIFIVFLSGIYGFNNVSDKSKKGFLSVELNNALEKANLNRTNYQYTHDEQYLKQNTMAVHKLASIVAELREFSWSAEGKVDLNRVDDAVKNYLADTTPFLKALENKTQAVNLINSKDIYNASIKADNLGRNTTLRSDIAVKTTQLAFVFNDIDSMMSDYQEKPTIQAEKDLSNRINTGILQAQQLLPQFSEDQQPWIRQSINEMQSFLTNMPAYLSAWTAQDAASSQLTVRANELTNAISRLFALQKHIAANTIAAAQSIMVTVLMLGTVFGILLAYLVTISITRPLSKTLAMAERIAKGDLTGTLTTERRDESGLLMQAVAAMNQNLKEIIQDVREGVDSVARSSAEIAAGNIDLSSRTEQQSAAVVETAASMEELTSTVQQNASNANCARELSERAAEKAVHGSQVSQQVVETMENIRRSSQRISEIISVINGIAFQTNILALNAAVEAAHAGEQGKGFAVVAVEVRNLAQRSSQSSKEIEALIRESTGFVDSGCSLVEGAGVAMEDIVTSVSQVRDIMNEIAIATDEQSRGISQISVAMTEMDTTTQQNAALVEESSAAASSLEAQALQLEQRVSVFKLEDKTKQGTPVVSYALHPGAAARKARPVTHNEGWTSF</sequence>
<evidence type="ECO:0000256" key="7">
    <source>
        <dbReference type="SAM" id="Phobius"/>
    </source>
</evidence>
<dbReference type="SUPFAM" id="SSF58104">
    <property type="entry name" value="Methyl-accepting chemotaxis protein (MCP) signaling domain"/>
    <property type="match status" value="1"/>
</dbReference>
<dbReference type="FunFam" id="1.10.287.950:FF:000001">
    <property type="entry name" value="Methyl-accepting chemotaxis sensory transducer"/>
    <property type="match status" value="1"/>
</dbReference>
<dbReference type="InterPro" id="IPR003660">
    <property type="entry name" value="HAMP_dom"/>
</dbReference>
<dbReference type="PROSITE" id="PS50885">
    <property type="entry name" value="HAMP"/>
    <property type="match status" value="1"/>
</dbReference>
<dbReference type="CDD" id="cd11386">
    <property type="entry name" value="MCP_signal"/>
    <property type="match status" value="1"/>
</dbReference>
<name>A0A419NCU9_9GAMM</name>
<evidence type="ECO:0000256" key="2">
    <source>
        <dbReference type="ARBA" id="ARBA00022500"/>
    </source>
</evidence>
<dbReference type="InterPro" id="IPR004089">
    <property type="entry name" value="MCPsignal_dom"/>
</dbReference>
<proteinExistence type="inferred from homology"/>
<evidence type="ECO:0000256" key="4">
    <source>
        <dbReference type="ARBA" id="ARBA00029447"/>
    </source>
</evidence>
<feature type="transmembrane region" description="Helical" evidence="7">
    <location>
        <begin position="274"/>
        <end position="304"/>
    </location>
</feature>
<dbReference type="PANTHER" id="PTHR43531">
    <property type="entry name" value="PROTEIN ICFG"/>
    <property type="match status" value="1"/>
</dbReference>
<comment type="similarity">
    <text evidence="4">Belongs to the methyl-accepting chemotaxis (MCP) protein family.</text>
</comment>
<accession>A0A419NCU9</accession>
<evidence type="ECO:0000256" key="5">
    <source>
        <dbReference type="PROSITE-ProRule" id="PRU00284"/>
    </source>
</evidence>
<dbReference type="AlphaFoldDB" id="A0A419NCU9"/>
<feature type="domain" description="HAMP" evidence="9">
    <location>
        <begin position="306"/>
        <end position="358"/>
    </location>
</feature>
<keyword evidence="11" id="KW-1185">Reference proteome</keyword>
<dbReference type="InterPro" id="IPR051310">
    <property type="entry name" value="MCP_chemotaxis"/>
</dbReference>
<keyword evidence="6" id="KW-0175">Coiled coil</keyword>
<evidence type="ECO:0000313" key="11">
    <source>
        <dbReference type="Proteomes" id="UP000284908"/>
    </source>
</evidence>
<dbReference type="Pfam" id="PF00015">
    <property type="entry name" value="MCPsignal"/>
    <property type="match status" value="1"/>
</dbReference>
<dbReference type="Pfam" id="PF00672">
    <property type="entry name" value="HAMP"/>
    <property type="match status" value="1"/>
</dbReference>
<organism evidence="10 11">
    <name type="scientific">Rahnella woolbedingensis</name>
    <dbReference type="NCBI Taxonomy" id="1510574"/>
    <lineage>
        <taxon>Bacteria</taxon>
        <taxon>Pseudomonadati</taxon>
        <taxon>Pseudomonadota</taxon>
        <taxon>Gammaproteobacteria</taxon>
        <taxon>Enterobacterales</taxon>
        <taxon>Yersiniaceae</taxon>
        <taxon>Rahnella</taxon>
    </lineage>
</organism>
<dbReference type="EMBL" id="RAHH01000005">
    <property type="protein sequence ID" value="RJT46186.1"/>
    <property type="molecule type" value="Genomic_DNA"/>
</dbReference>
<dbReference type="SMART" id="SM01358">
    <property type="entry name" value="HBM"/>
    <property type="match status" value="1"/>
</dbReference>
<evidence type="ECO:0000313" key="10">
    <source>
        <dbReference type="EMBL" id="RJT46186.1"/>
    </source>
</evidence>
<dbReference type="SMART" id="SM00283">
    <property type="entry name" value="MA"/>
    <property type="match status" value="1"/>
</dbReference>